<dbReference type="STRING" id="381665.SAMN05216554_3525"/>
<dbReference type="Proteomes" id="UP000198891">
    <property type="component" value="Unassembled WGS sequence"/>
</dbReference>
<gene>
    <name evidence="2" type="ORF">SAMN05216554_3525</name>
</gene>
<accession>A0A1H3SND7</accession>
<sequence length="144" mass="16133">MADLHDWLPRGTAMTTMSFRARRIPWPVPWRSKLATVLWLDINDTWVYAGIRHNGRAQTQLWQLGRATISINVPDRTLTISHDRDQQTHSLHRLPRRELADLIVVLAALNSALHPDTTDGTDPTPSDRSSPTDATAASPQEPAS</sequence>
<organism evidence="2 3">
    <name type="scientific">Herbiconiux ginsengi</name>
    <dbReference type="NCBI Taxonomy" id="381665"/>
    <lineage>
        <taxon>Bacteria</taxon>
        <taxon>Bacillati</taxon>
        <taxon>Actinomycetota</taxon>
        <taxon>Actinomycetes</taxon>
        <taxon>Micrococcales</taxon>
        <taxon>Microbacteriaceae</taxon>
        <taxon>Herbiconiux</taxon>
    </lineage>
</organism>
<keyword evidence="3" id="KW-1185">Reference proteome</keyword>
<name>A0A1H3SND7_9MICO</name>
<feature type="region of interest" description="Disordered" evidence="1">
    <location>
        <begin position="113"/>
        <end position="144"/>
    </location>
</feature>
<dbReference type="RefSeq" id="WP_092556260.1">
    <property type="nucleotide sequence ID" value="NZ_FNPZ01000004.1"/>
</dbReference>
<evidence type="ECO:0000313" key="3">
    <source>
        <dbReference type="Proteomes" id="UP000198891"/>
    </source>
</evidence>
<evidence type="ECO:0000313" key="2">
    <source>
        <dbReference type="EMBL" id="SDZ39502.1"/>
    </source>
</evidence>
<evidence type="ECO:0000256" key="1">
    <source>
        <dbReference type="SAM" id="MobiDB-lite"/>
    </source>
</evidence>
<proteinExistence type="predicted"/>
<feature type="compositionally biased region" description="Polar residues" evidence="1">
    <location>
        <begin position="135"/>
        <end position="144"/>
    </location>
</feature>
<feature type="compositionally biased region" description="Low complexity" evidence="1">
    <location>
        <begin position="118"/>
        <end position="133"/>
    </location>
</feature>
<dbReference type="AlphaFoldDB" id="A0A1H3SND7"/>
<protein>
    <submittedName>
        <fullName evidence="2">Uncharacterized protein</fullName>
    </submittedName>
</protein>
<dbReference type="EMBL" id="FNPZ01000004">
    <property type="protein sequence ID" value="SDZ39502.1"/>
    <property type="molecule type" value="Genomic_DNA"/>
</dbReference>
<reference evidence="2 3" key="1">
    <citation type="submission" date="2016-10" db="EMBL/GenBank/DDBJ databases">
        <authorList>
            <person name="de Groot N.N."/>
        </authorList>
    </citation>
    <scope>NUCLEOTIDE SEQUENCE [LARGE SCALE GENOMIC DNA]</scope>
    <source>
        <strain evidence="2 3">CGMCC 4.3491</strain>
    </source>
</reference>